<sequence>MDLNTVVTGIVLEKACSIKASSDSDESKAITLRVRFDGVTLKDVFAKAVSSVVIQWQNGPGRNKFTSWTDRGTVDIDFKAPGRSLTDPMAEVIARAKAMPKDERAVYLKGILSQIDVVDEDEDVE</sequence>
<gene>
    <name evidence="2" type="ORF">MM415A00105_0026</name>
    <name evidence="1" type="ORF">MM415B00347_0013</name>
</gene>
<evidence type="ECO:0000313" key="1">
    <source>
        <dbReference type="EMBL" id="QJA66445.1"/>
    </source>
</evidence>
<evidence type="ECO:0000313" key="2">
    <source>
        <dbReference type="EMBL" id="QJI04634.1"/>
    </source>
</evidence>
<reference evidence="1" key="1">
    <citation type="submission" date="2020-03" db="EMBL/GenBank/DDBJ databases">
        <title>The deep terrestrial virosphere.</title>
        <authorList>
            <person name="Holmfeldt K."/>
            <person name="Nilsson E."/>
            <person name="Simone D."/>
            <person name="Lopez-Fernandez M."/>
            <person name="Wu X."/>
            <person name="de Brujin I."/>
            <person name="Lundin D."/>
            <person name="Andersson A."/>
            <person name="Bertilsson S."/>
            <person name="Dopson M."/>
        </authorList>
    </citation>
    <scope>NUCLEOTIDE SEQUENCE</scope>
    <source>
        <strain evidence="2">MM415A00105</strain>
        <strain evidence="1">MM415B00347</strain>
    </source>
</reference>
<name>A0A6M3JB81_9ZZZZ</name>
<dbReference type="AlphaFoldDB" id="A0A6M3JB81"/>
<proteinExistence type="predicted"/>
<protein>
    <submittedName>
        <fullName evidence="1">Uncharacterized protein</fullName>
    </submittedName>
</protein>
<dbReference type="EMBL" id="MT141555">
    <property type="protein sequence ID" value="QJA66445.1"/>
    <property type="molecule type" value="Genomic_DNA"/>
</dbReference>
<accession>A0A6M3JB81</accession>
<dbReference type="EMBL" id="MT145188">
    <property type="protein sequence ID" value="QJI04634.1"/>
    <property type="molecule type" value="Genomic_DNA"/>
</dbReference>
<organism evidence="1">
    <name type="scientific">viral metagenome</name>
    <dbReference type="NCBI Taxonomy" id="1070528"/>
    <lineage>
        <taxon>unclassified sequences</taxon>
        <taxon>metagenomes</taxon>
        <taxon>organismal metagenomes</taxon>
    </lineage>
</organism>